<evidence type="ECO:0000256" key="8">
    <source>
        <dbReference type="SAM" id="MobiDB-lite"/>
    </source>
</evidence>
<dbReference type="GO" id="GO:1990234">
    <property type="term" value="C:transferase complex"/>
    <property type="evidence" value="ECO:0007669"/>
    <property type="project" value="UniProtKB-ARBA"/>
</dbReference>
<dbReference type="STRING" id="303698.A0A1V6TH24"/>
<name>A0A1V6TH24_9EURO</name>
<feature type="compositionally biased region" description="Basic and acidic residues" evidence="8">
    <location>
        <begin position="168"/>
        <end position="187"/>
    </location>
</feature>
<evidence type="ECO:0000256" key="2">
    <source>
        <dbReference type="ARBA" id="ARBA00022574"/>
    </source>
</evidence>
<dbReference type="AlphaFoldDB" id="A0A1V6TH24"/>
<comment type="similarity">
    <text evidence="4">Belongs to the WD repeat MDV1/CAF4 family.</text>
</comment>
<sequence length="567" mass="63347">MTPFSIKYFANVIKKTWSINEMLLHKLQNPHRLGTRLGFSLPRVCVCVDVSSPKLPILMDDAQSRSRRRESRAESASEYPLDESAPNSDHEAKRRRTSWSQKDFTPQNGSPNKRHYDESDSQNELATGEDEYWRGSRSRRSPSPINRPTPSEHMHEDRSPDESDDLSEDRLERDDGKHRSIREDISDRSTTPVQPVAEETAPPSKPETLNYKEKYVLKAHLRGVSTVQFSPDCSMIASGGSDAVIKVWDTLTGKLIYTFEGHLAGISTLAWSPDGQWIASGSDDKTIRFWNVKTGRAHTKPFIGHHNYVYQIAFTPKGNILVSGSYDEAVFMWDVRRARVMRSLPAHSDPVAGIDVVHDGTLIVSCAHDGLVRVWDTHSGQCLRTLVHEDNPPATCVRFSPNGKYILAWTLDGCIRMWNYVESRVVKTFQGHVNTKYSLSGCFGLYGSPHVKYSPPPCFAVSGSEDGDILCWDIVSKNILQRIKGHTEPVLCVHTGKLNGKRLMVSCGLDLTVRLWEEVNEDTSETNSTPLANGVADSPQENGDKEMIDAPLDPSAGNTPALDVTMT</sequence>
<evidence type="ECO:0000259" key="9">
    <source>
        <dbReference type="Pfam" id="PF25175"/>
    </source>
</evidence>
<dbReference type="Proteomes" id="UP000191285">
    <property type="component" value="Unassembled WGS sequence"/>
</dbReference>
<feature type="repeat" description="WD" evidence="7">
    <location>
        <begin position="387"/>
        <end position="428"/>
    </location>
</feature>
<evidence type="ECO:0000256" key="5">
    <source>
        <dbReference type="ARBA" id="ARBA00039789"/>
    </source>
</evidence>
<dbReference type="FunFam" id="2.130.10.10:FF:000510">
    <property type="entry name" value="WD repeat protein"/>
    <property type="match status" value="1"/>
</dbReference>
<feature type="repeat" description="WD" evidence="7">
    <location>
        <begin position="344"/>
        <end position="385"/>
    </location>
</feature>
<reference evidence="11" key="1">
    <citation type="journal article" date="2017" name="Nat. Microbiol.">
        <title>Global analysis of biosynthetic gene clusters reveals vast potential of secondary metabolite production in Penicillium species.</title>
        <authorList>
            <person name="Nielsen J.C."/>
            <person name="Grijseels S."/>
            <person name="Prigent S."/>
            <person name="Ji B."/>
            <person name="Dainat J."/>
            <person name="Nielsen K.F."/>
            <person name="Frisvad J.C."/>
            <person name="Workman M."/>
            <person name="Nielsen J."/>
        </authorList>
    </citation>
    <scope>NUCLEOTIDE SEQUENCE [LARGE SCALE GENOMIC DNA]</scope>
    <source>
        <strain evidence="11">IBT 24891</strain>
    </source>
</reference>
<dbReference type="Gene3D" id="2.130.10.10">
    <property type="entry name" value="YVTN repeat-like/Quinoprotein amine dehydrogenase"/>
    <property type="match status" value="1"/>
</dbReference>
<evidence type="ECO:0000256" key="7">
    <source>
        <dbReference type="PROSITE-ProRule" id="PRU00221"/>
    </source>
</evidence>
<accession>A0A1V6TH24</accession>
<comment type="function">
    <text evidence="6">Involved in mitochondrial fission. Acts as an adapter protein required to form mitochondrial fission complexes. Formation of these complexes is required to promote constriction and fission of the mitochondrial compartment at a late step in mitochondrial division.</text>
</comment>
<comment type="caution">
    <text evidence="10">The sequence shown here is derived from an EMBL/GenBank/DDBJ whole genome shotgun (WGS) entry which is preliminary data.</text>
</comment>
<dbReference type="PROSITE" id="PS00678">
    <property type="entry name" value="WD_REPEATS_1"/>
    <property type="match status" value="3"/>
</dbReference>
<keyword evidence="11" id="KW-1185">Reference proteome</keyword>
<dbReference type="OrthoDB" id="674604at2759"/>
<dbReference type="InterPro" id="IPR020472">
    <property type="entry name" value="WD40_PAC1"/>
</dbReference>
<keyword evidence="3" id="KW-0677">Repeat</keyword>
<dbReference type="CDD" id="cd00200">
    <property type="entry name" value="WD40"/>
    <property type="match status" value="1"/>
</dbReference>
<dbReference type="PROSITE" id="PS50294">
    <property type="entry name" value="WD_REPEATS_REGION"/>
    <property type="match status" value="4"/>
</dbReference>
<dbReference type="PANTHER" id="PTHR22847">
    <property type="entry name" value="WD40 REPEAT PROTEIN"/>
    <property type="match status" value="1"/>
</dbReference>
<evidence type="ECO:0000256" key="4">
    <source>
        <dbReference type="ARBA" id="ARBA00038415"/>
    </source>
</evidence>
<keyword evidence="2 7" id="KW-0853">WD repeat</keyword>
<dbReference type="EMBL" id="MLKD01000006">
    <property type="protein sequence ID" value="OQE25466.1"/>
    <property type="molecule type" value="Genomic_DNA"/>
</dbReference>
<dbReference type="SUPFAM" id="SSF50978">
    <property type="entry name" value="WD40 repeat-like"/>
    <property type="match status" value="1"/>
</dbReference>
<evidence type="ECO:0000256" key="6">
    <source>
        <dbReference type="ARBA" id="ARBA00043913"/>
    </source>
</evidence>
<evidence type="ECO:0000256" key="3">
    <source>
        <dbReference type="ARBA" id="ARBA00022737"/>
    </source>
</evidence>
<evidence type="ECO:0000313" key="10">
    <source>
        <dbReference type="EMBL" id="OQE25466.1"/>
    </source>
</evidence>
<evidence type="ECO:0000313" key="11">
    <source>
        <dbReference type="Proteomes" id="UP000191285"/>
    </source>
</evidence>
<dbReference type="GO" id="GO:0005741">
    <property type="term" value="C:mitochondrial outer membrane"/>
    <property type="evidence" value="ECO:0007669"/>
    <property type="project" value="UniProtKB-SubCell"/>
</dbReference>
<dbReference type="PROSITE" id="PS50082">
    <property type="entry name" value="WD_REPEATS_2"/>
    <property type="match status" value="5"/>
</dbReference>
<organism evidence="10 11">
    <name type="scientific">Penicillium steckii</name>
    <dbReference type="NCBI Taxonomy" id="303698"/>
    <lineage>
        <taxon>Eukaryota</taxon>
        <taxon>Fungi</taxon>
        <taxon>Dikarya</taxon>
        <taxon>Ascomycota</taxon>
        <taxon>Pezizomycotina</taxon>
        <taxon>Eurotiomycetes</taxon>
        <taxon>Eurotiomycetidae</taxon>
        <taxon>Eurotiales</taxon>
        <taxon>Aspergillaceae</taxon>
        <taxon>Penicillium</taxon>
    </lineage>
</organism>
<feature type="repeat" description="WD" evidence="7">
    <location>
        <begin position="259"/>
        <end position="300"/>
    </location>
</feature>
<dbReference type="InterPro" id="IPR059122">
    <property type="entry name" value="Beta-prop_WDR5-like"/>
</dbReference>
<protein>
    <recommendedName>
        <fullName evidence="5">Mitochondrial division protein 1</fullName>
    </recommendedName>
</protein>
<feature type="repeat" description="WD" evidence="7">
    <location>
        <begin position="302"/>
        <end position="343"/>
    </location>
</feature>
<gene>
    <name evidence="10" type="ORF">PENSTE_c006G08850</name>
</gene>
<evidence type="ECO:0000256" key="1">
    <source>
        <dbReference type="ARBA" id="ARBA00004570"/>
    </source>
</evidence>
<dbReference type="Pfam" id="PF25175">
    <property type="entry name" value="Beta-prop_WDR5"/>
    <property type="match status" value="1"/>
</dbReference>
<dbReference type="PANTHER" id="PTHR22847:SF637">
    <property type="entry name" value="WD REPEAT DOMAIN 5B"/>
    <property type="match status" value="1"/>
</dbReference>
<dbReference type="InterPro" id="IPR015943">
    <property type="entry name" value="WD40/YVTN_repeat-like_dom_sf"/>
</dbReference>
<feature type="region of interest" description="Disordered" evidence="8">
    <location>
        <begin position="521"/>
        <end position="567"/>
    </location>
</feature>
<comment type="subcellular location">
    <subcellularLocation>
        <location evidence="1">Mitochondrion outer membrane</location>
        <topology evidence="1">Peripheral membrane protein</topology>
        <orientation evidence="1">Cytoplasmic side</orientation>
    </subcellularLocation>
</comment>
<dbReference type="PRINTS" id="PR00320">
    <property type="entry name" value="GPROTEINBRPT"/>
</dbReference>
<dbReference type="SMART" id="SM00320">
    <property type="entry name" value="WD40"/>
    <property type="match status" value="7"/>
</dbReference>
<proteinExistence type="inferred from homology"/>
<dbReference type="InterPro" id="IPR001680">
    <property type="entry name" value="WD40_rpt"/>
</dbReference>
<feature type="domain" description="WDR5-like beta-propeller" evidence="9">
    <location>
        <begin position="217"/>
        <end position="517"/>
    </location>
</feature>
<feature type="compositionally biased region" description="Basic and acidic residues" evidence="8">
    <location>
        <begin position="150"/>
        <end position="161"/>
    </location>
</feature>
<feature type="repeat" description="WD" evidence="7">
    <location>
        <begin position="217"/>
        <end position="258"/>
    </location>
</feature>
<dbReference type="InterPro" id="IPR036322">
    <property type="entry name" value="WD40_repeat_dom_sf"/>
</dbReference>
<feature type="region of interest" description="Disordered" evidence="8">
    <location>
        <begin position="61"/>
        <end position="208"/>
    </location>
</feature>
<feature type="compositionally biased region" description="Polar residues" evidence="8">
    <location>
        <begin position="98"/>
        <end position="111"/>
    </location>
</feature>
<dbReference type="InterPro" id="IPR019775">
    <property type="entry name" value="WD40_repeat_CS"/>
</dbReference>